<dbReference type="EMBL" id="CAJPIZ010055429">
    <property type="protein sequence ID" value="CAG2123234.1"/>
    <property type="molecule type" value="Genomic_DNA"/>
</dbReference>
<sequence>MPDLLCAIKAYTDQMVNLYEQVDDNTRTFVSQIMGLYNDMADSAAKLSVKASTGCDIENGHKLEGAQKYKSFLFPV</sequence>
<evidence type="ECO:0000313" key="2">
    <source>
        <dbReference type="Proteomes" id="UP000759131"/>
    </source>
</evidence>
<dbReference type="EMBL" id="OC910004">
    <property type="protein sequence ID" value="CAD7651095.1"/>
    <property type="molecule type" value="Genomic_DNA"/>
</dbReference>
<accession>A0A7R9QN79</accession>
<keyword evidence="2" id="KW-1185">Reference proteome</keyword>
<dbReference type="Proteomes" id="UP000759131">
    <property type="component" value="Unassembled WGS sequence"/>
</dbReference>
<organism evidence="1">
    <name type="scientific">Medioppia subpectinata</name>
    <dbReference type="NCBI Taxonomy" id="1979941"/>
    <lineage>
        <taxon>Eukaryota</taxon>
        <taxon>Metazoa</taxon>
        <taxon>Ecdysozoa</taxon>
        <taxon>Arthropoda</taxon>
        <taxon>Chelicerata</taxon>
        <taxon>Arachnida</taxon>
        <taxon>Acari</taxon>
        <taxon>Acariformes</taxon>
        <taxon>Sarcoptiformes</taxon>
        <taxon>Oribatida</taxon>
        <taxon>Brachypylina</taxon>
        <taxon>Oppioidea</taxon>
        <taxon>Oppiidae</taxon>
        <taxon>Medioppia</taxon>
    </lineage>
</organism>
<reference evidence="1" key="1">
    <citation type="submission" date="2020-11" db="EMBL/GenBank/DDBJ databases">
        <authorList>
            <person name="Tran Van P."/>
        </authorList>
    </citation>
    <scope>NUCLEOTIDE SEQUENCE</scope>
</reference>
<protein>
    <submittedName>
        <fullName evidence="1">Uncharacterized protein</fullName>
    </submittedName>
</protein>
<dbReference type="AlphaFoldDB" id="A0A7R9QN79"/>
<name>A0A7R9QN79_9ACAR</name>
<evidence type="ECO:0000313" key="1">
    <source>
        <dbReference type="EMBL" id="CAD7651095.1"/>
    </source>
</evidence>
<proteinExistence type="predicted"/>
<gene>
    <name evidence="1" type="ORF">OSB1V03_LOCUS23179</name>
</gene>
<feature type="non-terminal residue" evidence="1">
    <location>
        <position position="1"/>
    </location>
</feature>